<dbReference type="RefSeq" id="WP_345526198.1">
    <property type="nucleotide sequence ID" value="NZ_BAABKN010000009.1"/>
</dbReference>
<dbReference type="Proteomes" id="UP001499882">
    <property type="component" value="Unassembled WGS sequence"/>
</dbReference>
<reference evidence="2" key="1">
    <citation type="journal article" date="2019" name="Int. J. Syst. Evol. Microbiol.">
        <title>The Global Catalogue of Microorganisms (GCM) 10K type strain sequencing project: providing services to taxonomists for standard genome sequencing and annotation.</title>
        <authorList>
            <consortium name="The Broad Institute Genomics Platform"/>
            <consortium name="The Broad Institute Genome Sequencing Center for Infectious Disease"/>
            <person name="Wu L."/>
            <person name="Ma J."/>
        </authorList>
    </citation>
    <scope>NUCLEOTIDE SEQUENCE [LARGE SCALE GENOMIC DNA]</scope>
    <source>
        <strain evidence="2">JCM 18532</strain>
    </source>
</reference>
<dbReference type="Gene3D" id="1.20.1740.10">
    <property type="entry name" value="Amino acid/polyamine transporter I"/>
    <property type="match status" value="1"/>
</dbReference>
<evidence type="ECO:0000313" key="1">
    <source>
        <dbReference type="EMBL" id="GAA4733220.1"/>
    </source>
</evidence>
<comment type="caution">
    <text evidence="1">The sequence shown here is derived from an EMBL/GenBank/DDBJ whole genome shotgun (WGS) entry which is preliminary data.</text>
</comment>
<evidence type="ECO:0000313" key="2">
    <source>
        <dbReference type="Proteomes" id="UP001499882"/>
    </source>
</evidence>
<sequence>MNWYGVRVSGRVQPVIAATLAVLLLVATLVSLPHASAANLTPFAPHGWAAIGRRPRC</sequence>
<name>A0ABP8YKU4_9ACTN</name>
<protein>
    <submittedName>
        <fullName evidence="1">Uncharacterized protein</fullName>
    </submittedName>
</protein>
<accession>A0ABP8YKU4</accession>
<organism evidence="1 2">
    <name type="scientific">Nocardioides endophyticus</name>
    <dbReference type="NCBI Taxonomy" id="1353775"/>
    <lineage>
        <taxon>Bacteria</taxon>
        <taxon>Bacillati</taxon>
        <taxon>Actinomycetota</taxon>
        <taxon>Actinomycetes</taxon>
        <taxon>Propionibacteriales</taxon>
        <taxon>Nocardioidaceae</taxon>
        <taxon>Nocardioides</taxon>
    </lineage>
</organism>
<keyword evidence="2" id="KW-1185">Reference proteome</keyword>
<dbReference type="EMBL" id="BAABKN010000009">
    <property type="protein sequence ID" value="GAA4733220.1"/>
    <property type="molecule type" value="Genomic_DNA"/>
</dbReference>
<gene>
    <name evidence="1" type="ORF">GCM10023350_15880</name>
</gene>
<proteinExistence type="predicted"/>